<dbReference type="InterPro" id="IPR002316">
    <property type="entry name" value="Pro-tRNA-ligase_IIa"/>
</dbReference>
<evidence type="ECO:0000256" key="1">
    <source>
        <dbReference type="ARBA" id="ARBA00012831"/>
    </source>
</evidence>
<dbReference type="EMBL" id="BARU01008702">
    <property type="protein sequence ID" value="GAH44288.1"/>
    <property type="molecule type" value="Genomic_DNA"/>
</dbReference>
<dbReference type="GO" id="GO:0004827">
    <property type="term" value="F:proline-tRNA ligase activity"/>
    <property type="evidence" value="ECO:0007669"/>
    <property type="project" value="UniProtKB-EC"/>
</dbReference>
<evidence type="ECO:0000256" key="4">
    <source>
        <dbReference type="ARBA" id="ARBA00022840"/>
    </source>
</evidence>
<evidence type="ECO:0000256" key="8">
    <source>
        <dbReference type="ARBA" id="ARBA00047671"/>
    </source>
</evidence>
<feature type="non-terminal residue" evidence="10">
    <location>
        <position position="334"/>
    </location>
</feature>
<dbReference type="PRINTS" id="PR01046">
    <property type="entry name" value="TRNASYNTHPRO"/>
</dbReference>
<dbReference type="InterPro" id="IPR050062">
    <property type="entry name" value="Pro-tRNA_synthetase"/>
</dbReference>
<dbReference type="PANTHER" id="PTHR42753">
    <property type="entry name" value="MITOCHONDRIAL RIBOSOME PROTEIN L39/PROLYL-TRNA LIGASE FAMILY MEMBER"/>
    <property type="match status" value="1"/>
</dbReference>
<dbReference type="GO" id="GO:0005829">
    <property type="term" value="C:cytosol"/>
    <property type="evidence" value="ECO:0007669"/>
    <property type="project" value="TreeGrafter"/>
</dbReference>
<evidence type="ECO:0000256" key="3">
    <source>
        <dbReference type="ARBA" id="ARBA00022741"/>
    </source>
</evidence>
<dbReference type="Pfam" id="PF04073">
    <property type="entry name" value="tRNA_edit"/>
    <property type="match status" value="1"/>
</dbReference>
<accession>X1HG53</accession>
<dbReference type="PANTHER" id="PTHR42753:SF2">
    <property type="entry name" value="PROLINE--TRNA LIGASE"/>
    <property type="match status" value="1"/>
</dbReference>
<dbReference type="PROSITE" id="PS50862">
    <property type="entry name" value="AA_TRNA_LIGASE_II"/>
    <property type="match status" value="1"/>
</dbReference>
<dbReference type="NCBIfam" id="TIGR00409">
    <property type="entry name" value="proS_fam_II"/>
    <property type="match status" value="1"/>
</dbReference>
<evidence type="ECO:0000256" key="7">
    <source>
        <dbReference type="ARBA" id="ARBA00029731"/>
    </source>
</evidence>
<dbReference type="AlphaFoldDB" id="X1HG53"/>
<feature type="domain" description="Aminoacyl-transfer RNA synthetases class-II family profile" evidence="9">
    <location>
        <begin position="49"/>
        <end position="265"/>
    </location>
</feature>
<keyword evidence="2" id="KW-0436">Ligase</keyword>
<keyword evidence="5" id="KW-0648">Protein biosynthesis</keyword>
<comment type="catalytic activity">
    <reaction evidence="8">
        <text>tRNA(Pro) + L-proline + ATP = L-prolyl-tRNA(Pro) + AMP + diphosphate</text>
        <dbReference type="Rhea" id="RHEA:14305"/>
        <dbReference type="Rhea" id="RHEA-COMP:9700"/>
        <dbReference type="Rhea" id="RHEA-COMP:9702"/>
        <dbReference type="ChEBI" id="CHEBI:30616"/>
        <dbReference type="ChEBI" id="CHEBI:33019"/>
        <dbReference type="ChEBI" id="CHEBI:60039"/>
        <dbReference type="ChEBI" id="CHEBI:78442"/>
        <dbReference type="ChEBI" id="CHEBI:78532"/>
        <dbReference type="ChEBI" id="CHEBI:456215"/>
        <dbReference type="EC" id="6.1.1.15"/>
    </reaction>
</comment>
<keyword evidence="6" id="KW-0030">Aminoacyl-tRNA synthetase</keyword>
<protein>
    <recommendedName>
        <fullName evidence="1">proline--tRNA ligase</fullName>
        <ecNumber evidence="1">6.1.1.15</ecNumber>
    </recommendedName>
    <alternativeName>
        <fullName evidence="7">Prolyl-tRNA synthetase</fullName>
    </alternativeName>
</protein>
<organism evidence="10">
    <name type="scientific">marine sediment metagenome</name>
    <dbReference type="NCBI Taxonomy" id="412755"/>
    <lineage>
        <taxon>unclassified sequences</taxon>
        <taxon>metagenomes</taxon>
        <taxon>ecological metagenomes</taxon>
    </lineage>
</organism>
<dbReference type="InterPro" id="IPR007214">
    <property type="entry name" value="YbaK/aa-tRNA-synth-assoc-dom"/>
</dbReference>
<evidence type="ECO:0000256" key="5">
    <source>
        <dbReference type="ARBA" id="ARBA00022917"/>
    </source>
</evidence>
<dbReference type="InterPro" id="IPR036754">
    <property type="entry name" value="YbaK/aa-tRNA-synt-asso_dom_sf"/>
</dbReference>
<dbReference type="Gene3D" id="3.30.930.10">
    <property type="entry name" value="Bira Bifunctional Protein, Domain 2"/>
    <property type="match status" value="1"/>
</dbReference>
<dbReference type="InterPro" id="IPR045864">
    <property type="entry name" value="aa-tRNA-synth_II/BPL/LPL"/>
</dbReference>
<dbReference type="EC" id="6.1.1.15" evidence="1"/>
<reference evidence="10" key="1">
    <citation type="journal article" date="2014" name="Front. Microbiol.">
        <title>High frequency of phylogenetically diverse reductive dehalogenase-homologous genes in deep subseafloor sedimentary metagenomes.</title>
        <authorList>
            <person name="Kawai M."/>
            <person name="Futagami T."/>
            <person name="Toyoda A."/>
            <person name="Takaki Y."/>
            <person name="Nishi S."/>
            <person name="Hori S."/>
            <person name="Arai W."/>
            <person name="Tsubouchi T."/>
            <person name="Morono Y."/>
            <person name="Uchiyama I."/>
            <person name="Ito T."/>
            <person name="Fujiyama A."/>
            <person name="Inagaki F."/>
            <person name="Takami H."/>
        </authorList>
    </citation>
    <scope>NUCLEOTIDE SEQUENCE</scope>
    <source>
        <strain evidence="10">Expedition CK06-06</strain>
    </source>
</reference>
<dbReference type="GO" id="GO:0006433">
    <property type="term" value="P:prolyl-tRNA aminoacylation"/>
    <property type="evidence" value="ECO:0007669"/>
    <property type="project" value="InterPro"/>
</dbReference>
<dbReference type="SUPFAM" id="SSF55681">
    <property type="entry name" value="Class II aaRS and biotin synthetases"/>
    <property type="match status" value="1"/>
</dbReference>
<dbReference type="InterPro" id="IPR006195">
    <property type="entry name" value="aa-tRNA-synth_II"/>
</dbReference>
<evidence type="ECO:0000256" key="6">
    <source>
        <dbReference type="ARBA" id="ARBA00023146"/>
    </source>
</evidence>
<dbReference type="InterPro" id="IPR004500">
    <property type="entry name" value="Pro-tRNA-synth_IIa_bac-type"/>
</dbReference>
<evidence type="ECO:0000259" key="9">
    <source>
        <dbReference type="PROSITE" id="PS50862"/>
    </source>
</evidence>
<evidence type="ECO:0000313" key="10">
    <source>
        <dbReference type="EMBL" id="GAH44288.1"/>
    </source>
</evidence>
<dbReference type="Pfam" id="PF00587">
    <property type="entry name" value="tRNA-synt_2b"/>
    <property type="match status" value="1"/>
</dbReference>
<comment type="caution">
    <text evidence="10">The sequence shown here is derived from an EMBL/GenBank/DDBJ whole genome shotgun (WGS) entry which is preliminary data.</text>
</comment>
<keyword evidence="4" id="KW-0067">ATP-binding</keyword>
<dbReference type="GO" id="GO:0002161">
    <property type="term" value="F:aminoacyl-tRNA deacylase activity"/>
    <property type="evidence" value="ECO:0007669"/>
    <property type="project" value="InterPro"/>
</dbReference>
<gene>
    <name evidence="10" type="ORF">S03H2_16944</name>
</gene>
<proteinExistence type="predicted"/>
<dbReference type="SUPFAM" id="SSF55826">
    <property type="entry name" value="YbaK/ProRS associated domain"/>
    <property type="match status" value="1"/>
</dbReference>
<name>X1HG53_9ZZZZ</name>
<sequence length="334" mass="37562">MRMSRLFNQTLREAPTDAEVTSHKLLVRAGYIQQLAAGIFSYLPLAKIVLTKIENIMRQEINRIGGQEVTMPVVHPAELWKETGRWYEIGSEMGRFYDKSGRDMVLAMTHEEVVADLVRKSVKSYRQLPALIYHIQTKWRDDPRPRAGLIRVREFTMKDSYSLDMDEAGLDKQYRAHFQAYFDIFHRCGLPVRSFKSDVGMMGGSMAHEYMYLTPIGEDSLLICDNCGYAANRHIARFTKEAFKDEAAKPLEKVATPGAKTIADLAGFLEIPESKTAKAVFLVATIVEGTEAADKLVLAIVRGDMDLNETKLVNVLAAKELRPALEEEIIASGA</sequence>
<keyword evidence="3" id="KW-0547">Nucleotide-binding</keyword>
<evidence type="ECO:0000256" key="2">
    <source>
        <dbReference type="ARBA" id="ARBA00022598"/>
    </source>
</evidence>
<dbReference type="GO" id="GO:0005524">
    <property type="term" value="F:ATP binding"/>
    <property type="evidence" value="ECO:0007669"/>
    <property type="project" value="UniProtKB-KW"/>
</dbReference>
<dbReference type="InterPro" id="IPR002314">
    <property type="entry name" value="aa-tRNA-synt_IIb"/>
</dbReference>